<dbReference type="AlphaFoldDB" id="A0A6G1DSB1"/>
<gene>
    <name evidence="1" type="ORF">E2562_033691</name>
</gene>
<dbReference type="Proteomes" id="UP000479710">
    <property type="component" value="Unassembled WGS sequence"/>
</dbReference>
<dbReference type="OrthoDB" id="1938411at2759"/>
<sequence>MGPLFSRDFLGDGIFGTDDEMWRHQQKVANLEFLHSAEFRALTASSLVKLVHRRLLPVLTDAKAAGAAVNPR</sequence>
<organism evidence="1 2">
    <name type="scientific">Oryza meyeriana var. granulata</name>
    <dbReference type="NCBI Taxonomy" id="110450"/>
    <lineage>
        <taxon>Eukaryota</taxon>
        <taxon>Viridiplantae</taxon>
        <taxon>Streptophyta</taxon>
        <taxon>Embryophyta</taxon>
        <taxon>Tracheophyta</taxon>
        <taxon>Spermatophyta</taxon>
        <taxon>Magnoliopsida</taxon>
        <taxon>Liliopsida</taxon>
        <taxon>Poales</taxon>
        <taxon>Poaceae</taxon>
        <taxon>BOP clade</taxon>
        <taxon>Oryzoideae</taxon>
        <taxon>Oryzeae</taxon>
        <taxon>Oryzinae</taxon>
        <taxon>Oryza</taxon>
        <taxon>Oryza meyeriana</taxon>
    </lineage>
</organism>
<evidence type="ECO:0000313" key="2">
    <source>
        <dbReference type="Proteomes" id="UP000479710"/>
    </source>
</evidence>
<dbReference type="EMBL" id="SPHZ02000006">
    <property type="protein sequence ID" value="KAF0915102.1"/>
    <property type="molecule type" value="Genomic_DNA"/>
</dbReference>
<evidence type="ECO:0000313" key="1">
    <source>
        <dbReference type="EMBL" id="KAF0915102.1"/>
    </source>
</evidence>
<evidence type="ECO:0008006" key="3">
    <source>
        <dbReference type="Google" id="ProtNLM"/>
    </source>
</evidence>
<accession>A0A6G1DSB1</accession>
<keyword evidence="2" id="KW-1185">Reference proteome</keyword>
<name>A0A6G1DSB1_9ORYZ</name>
<reference evidence="1 2" key="1">
    <citation type="submission" date="2019-11" db="EMBL/GenBank/DDBJ databases">
        <title>Whole genome sequence of Oryza granulata.</title>
        <authorList>
            <person name="Li W."/>
        </authorList>
    </citation>
    <scope>NUCLEOTIDE SEQUENCE [LARGE SCALE GENOMIC DNA]</scope>
    <source>
        <strain evidence="2">cv. Menghai</strain>
        <tissue evidence="1">Leaf</tissue>
    </source>
</reference>
<proteinExistence type="predicted"/>
<comment type="caution">
    <text evidence="1">The sequence shown here is derived from an EMBL/GenBank/DDBJ whole genome shotgun (WGS) entry which is preliminary data.</text>
</comment>
<protein>
    <recommendedName>
        <fullName evidence="3">Cytochrome P450</fullName>
    </recommendedName>
</protein>